<accession>A0A8H7S1C2</accession>
<dbReference type="OrthoDB" id="3821113at2759"/>
<comment type="caution">
    <text evidence="1">The sequence shown here is derived from an EMBL/GenBank/DDBJ whole genome shotgun (WGS) entry which is preliminary data.</text>
</comment>
<dbReference type="PANTHER" id="PTHR34561">
    <property type="entry name" value="NADH DEHYDROGENASE [UBIQUINONE] 1 ALPHA SUBCOMPLEX ASSEMBLY FACTOR 8"/>
    <property type="match status" value="1"/>
</dbReference>
<dbReference type="InterPro" id="IPR034595">
    <property type="entry name" value="NDUFAF8"/>
</dbReference>
<keyword evidence="2" id="KW-1185">Reference proteome</keyword>
<name>A0A8H7S1C2_9FUNG</name>
<organism evidence="1 2">
    <name type="scientific">Circinella minor</name>
    <dbReference type="NCBI Taxonomy" id="1195481"/>
    <lineage>
        <taxon>Eukaryota</taxon>
        <taxon>Fungi</taxon>
        <taxon>Fungi incertae sedis</taxon>
        <taxon>Mucoromycota</taxon>
        <taxon>Mucoromycotina</taxon>
        <taxon>Mucoromycetes</taxon>
        <taxon>Mucorales</taxon>
        <taxon>Lichtheimiaceae</taxon>
        <taxon>Circinella</taxon>
    </lineage>
</organism>
<evidence type="ECO:0000313" key="2">
    <source>
        <dbReference type="Proteomes" id="UP000646827"/>
    </source>
</evidence>
<reference evidence="1 2" key="1">
    <citation type="submission" date="2020-12" db="EMBL/GenBank/DDBJ databases">
        <title>Metabolic potential, ecology and presence of endohyphal bacteria is reflected in genomic diversity of Mucoromycotina.</title>
        <authorList>
            <person name="Muszewska A."/>
            <person name="Okrasinska A."/>
            <person name="Steczkiewicz K."/>
            <person name="Drgas O."/>
            <person name="Orlowska M."/>
            <person name="Perlinska-Lenart U."/>
            <person name="Aleksandrzak-Piekarczyk T."/>
            <person name="Szatraj K."/>
            <person name="Zielenkiewicz U."/>
            <person name="Pilsyk S."/>
            <person name="Malc E."/>
            <person name="Mieczkowski P."/>
            <person name="Kruszewska J.S."/>
            <person name="Biernat P."/>
            <person name="Pawlowska J."/>
        </authorList>
    </citation>
    <scope>NUCLEOTIDE SEQUENCE [LARGE SCALE GENOMIC DNA]</scope>
    <source>
        <strain evidence="1 2">CBS 142.35</strain>
    </source>
</reference>
<gene>
    <name evidence="1" type="ORF">INT45_011338</name>
</gene>
<dbReference type="PANTHER" id="PTHR34561:SF1">
    <property type="entry name" value="NADH DEHYDROGENASE [UBIQUINONE] 1 ALPHA SUBCOMPLEX ASSEMBLY FACTOR 8"/>
    <property type="match status" value="1"/>
</dbReference>
<dbReference type="GO" id="GO:0032981">
    <property type="term" value="P:mitochondrial respiratory chain complex I assembly"/>
    <property type="evidence" value="ECO:0007669"/>
    <property type="project" value="InterPro"/>
</dbReference>
<dbReference type="PROSITE" id="PS51808">
    <property type="entry name" value="CHCH"/>
    <property type="match status" value="1"/>
</dbReference>
<evidence type="ECO:0008006" key="3">
    <source>
        <dbReference type="Google" id="ProtNLM"/>
    </source>
</evidence>
<proteinExistence type="predicted"/>
<protein>
    <recommendedName>
        <fullName evidence="3">CHCH domain-containing protein</fullName>
    </recommendedName>
</protein>
<dbReference type="Proteomes" id="UP000646827">
    <property type="component" value="Unassembled WGS sequence"/>
</dbReference>
<dbReference type="PROSITE" id="PS51257">
    <property type="entry name" value="PROKAR_LIPOPROTEIN"/>
    <property type="match status" value="1"/>
</dbReference>
<evidence type="ECO:0000313" key="1">
    <source>
        <dbReference type="EMBL" id="KAG2219613.1"/>
    </source>
</evidence>
<dbReference type="GO" id="GO:0005739">
    <property type="term" value="C:mitochondrion"/>
    <property type="evidence" value="ECO:0007669"/>
    <property type="project" value="InterPro"/>
</dbReference>
<dbReference type="AlphaFoldDB" id="A0A8H7S1C2"/>
<dbReference type="EMBL" id="JAEPRB010000171">
    <property type="protein sequence ID" value="KAG2219613.1"/>
    <property type="molecule type" value="Genomic_DNA"/>
</dbReference>
<sequence>MTRSKGVGLLAQGVASCSTQATVYGQCVASRYQDVHKDMCAKEFEAFKQCVQKVVKKKW</sequence>